<dbReference type="CDD" id="cd12797">
    <property type="entry name" value="M23_peptidase"/>
    <property type="match status" value="1"/>
</dbReference>
<feature type="region of interest" description="Disordered" evidence="1">
    <location>
        <begin position="114"/>
        <end position="144"/>
    </location>
</feature>
<dbReference type="InterPro" id="IPR050570">
    <property type="entry name" value="Cell_wall_metabolism_enzyme"/>
</dbReference>
<feature type="domain" description="M23ase beta-sheet core" evidence="2">
    <location>
        <begin position="215"/>
        <end position="312"/>
    </location>
</feature>
<organism evidence="3 4">
    <name type="scientific">Actinopolymorpha singaporensis</name>
    <dbReference type="NCBI Taxonomy" id="117157"/>
    <lineage>
        <taxon>Bacteria</taxon>
        <taxon>Bacillati</taxon>
        <taxon>Actinomycetota</taxon>
        <taxon>Actinomycetes</taxon>
        <taxon>Propionibacteriales</taxon>
        <taxon>Actinopolymorphaceae</taxon>
        <taxon>Actinopolymorpha</taxon>
    </lineage>
</organism>
<dbReference type="RefSeq" id="WP_092653945.1">
    <property type="nucleotide sequence ID" value="NZ_LT629732.1"/>
</dbReference>
<dbReference type="InterPro" id="IPR011055">
    <property type="entry name" value="Dup_hybrid_motif"/>
</dbReference>
<dbReference type="Pfam" id="PF01551">
    <property type="entry name" value="Peptidase_M23"/>
    <property type="match status" value="1"/>
</dbReference>
<feature type="compositionally biased region" description="Basic and acidic residues" evidence="1">
    <location>
        <begin position="121"/>
        <end position="133"/>
    </location>
</feature>
<feature type="compositionally biased region" description="Basic residues" evidence="1">
    <location>
        <begin position="1"/>
        <end position="10"/>
    </location>
</feature>
<dbReference type="PANTHER" id="PTHR21666">
    <property type="entry name" value="PEPTIDASE-RELATED"/>
    <property type="match status" value="1"/>
</dbReference>
<dbReference type="AlphaFoldDB" id="A0A1H1SIU7"/>
<feature type="region of interest" description="Disordered" evidence="1">
    <location>
        <begin position="1"/>
        <end position="73"/>
    </location>
</feature>
<dbReference type="PANTHER" id="PTHR21666:SF270">
    <property type="entry name" value="MUREIN HYDROLASE ACTIVATOR ENVC"/>
    <property type="match status" value="1"/>
</dbReference>
<evidence type="ECO:0000313" key="4">
    <source>
        <dbReference type="Proteomes" id="UP000198983"/>
    </source>
</evidence>
<evidence type="ECO:0000259" key="2">
    <source>
        <dbReference type="Pfam" id="PF01551"/>
    </source>
</evidence>
<evidence type="ECO:0000313" key="3">
    <source>
        <dbReference type="EMBL" id="SDS47872.1"/>
    </source>
</evidence>
<dbReference type="STRING" id="117157.SAMN04489717_2822"/>
<dbReference type="Proteomes" id="UP000198983">
    <property type="component" value="Chromosome I"/>
</dbReference>
<keyword evidence="3" id="KW-0378">Hydrolase</keyword>
<keyword evidence="4" id="KW-1185">Reference proteome</keyword>
<dbReference type="Gene3D" id="2.70.70.10">
    <property type="entry name" value="Glucose Permease (Domain IIA)"/>
    <property type="match status" value="1"/>
</dbReference>
<dbReference type="OrthoDB" id="1099523at2"/>
<evidence type="ECO:0000256" key="1">
    <source>
        <dbReference type="SAM" id="MobiDB-lite"/>
    </source>
</evidence>
<dbReference type="SUPFAM" id="SSF51261">
    <property type="entry name" value="Duplicated hybrid motif"/>
    <property type="match status" value="1"/>
</dbReference>
<name>A0A1H1SIU7_9ACTN</name>
<dbReference type="GO" id="GO:0004222">
    <property type="term" value="F:metalloendopeptidase activity"/>
    <property type="evidence" value="ECO:0007669"/>
    <property type="project" value="TreeGrafter"/>
</dbReference>
<reference evidence="3 4" key="1">
    <citation type="submission" date="2016-10" db="EMBL/GenBank/DDBJ databases">
        <authorList>
            <person name="de Groot N.N."/>
        </authorList>
    </citation>
    <scope>NUCLEOTIDE SEQUENCE [LARGE SCALE GENOMIC DNA]</scope>
    <source>
        <strain evidence="3 4">DSM 22024</strain>
    </source>
</reference>
<accession>A0A1H1SIU7</accession>
<protein>
    <submittedName>
        <fullName evidence="3">Murein DD-endopeptidase MepM and murein hydrolase activator NlpD, contain LysM domain</fullName>
    </submittedName>
</protein>
<sequence>MAETAKHRRDRSAGRTRPSRDTSASRANRPGTPAKSGGAAPFLQTPSTLRLPSAKPQPGGHRRAETRRNFPTGPVLAGVATFAVASGAVVVGSGTLAQGETTVERALPASIARSVSQAQQAREDAAKRADRSKRPSKPTADAADLAAARRARAAADRERAAWAAQHSQEIRSIERTAAGAGEQQTMERSIKWTLPVSKFRLSAGYGRAGSMWSHLHTGLDFASPLGTPVYSVGNGEIIGAGWESAYSAFGNRIQVRHEDGTVTWYCHLSRYARRSGPVRAGTLIGYVGSTGNSSGPHLHFEVHPGGGTAIDPLPWLRAKGLL</sequence>
<dbReference type="InterPro" id="IPR016047">
    <property type="entry name" value="M23ase_b-sheet_dom"/>
</dbReference>
<gene>
    <name evidence="3" type="ORF">SAMN04489717_2822</name>
</gene>
<proteinExistence type="predicted"/>
<dbReference type="EMBL" id="LT629732">
    <property type="protein sequence ID" value="SDS47872.1"/>
    <property type="molecule type" value="Genomic_DNA"/>
</dbReference>